<evidence type="ECO:0000256" key="7">
    <source>
        <dbReference type="SAM" id="Phobius"/>
    </source>
</evidence>
<name>T0Z157_9ZZZZ</name>
<reference evidence="9" key="2">
    <citation type="journal article" date="2014" name="ISME J.">
        <title>Microbial stratification in low pH oxic and suboxic macroscopic growths along an acid mine drainage.</title>
        <authorList>
            <person name="Mendez-Garcia C."/>
            <person name="Mesa V."/>
            <person name="Sprenger R.R."/>
            <person name="Richter M."/>
            <person name="Diez M.S."/>
            <person name="Solano J."/>
            <person name="Bargiela R."/>
            <person name="Golyshina O.V."/>
            <person name="Manteca A."/>
            <person name="Ramos J.L."/>
            <person name="Gallego J.R."/>
            <person name="Llorente I."/>
            <person name="Martins Dos Santos V.A."/>
            <person name="Jensen O.N."/>
            <person name="Pelaez A.I."/>
            <person name="Sanchez J."/>
            <person name="Ferrer M."/>
        </authorList>
    </citation>
    <scope>NUCLEOTIDE SEQUENCE</scope>
</reference>
<feature type="transmembrane region" description="Helical" evidence="7">
    <location>
        <begin position="394"/>
        <end position="419"/>
    </location>
</feature>
<dbReference type="SUPFAM" id="SSF103473">
    <property type="entry name" value="MFS general substrate transporter"/>
    <property type="match status" value="1"/>
</dbReference>
<evidence type="ECO:0000313" key="10">
    <source>
        <dbReference type="EMBL" id="EQD66352.1"/>
    </source>
</evidence>
<dbReference type="AlphaFoldDB" id="T0Z157"/>
<feature type="transmembrane region" description="Helical" evidence="7">
    <location>
        <begin position="337"/>
        <end position="358"/>
    </location>
</feature>
<dbReference type="EMBL" id="AUZZ01007594">
    <property type="protein sequence ID" value="EQD41676.1"/>
    <property type="molecule type" value="Genomic_DNA"/>
</dbReference>
<proteinExistence type="predicted"/>
<feature type="transmembrane region" description="Helical" evidence="7">
    <location>
        <begin position="268"/>
        <end position="286"/>
    </location>
</feature>
<feature type="transmembrane region" description="Helical" evidence="7">
    <location>
        <begin position="370"/>
        <end position="388"/>
    </location>
</feature>
<dbReference type="PROSITE" id="PS50850">
    <property type="entry name" value="MFS"/>
    <property type="match status" value="1"/>
</dbReference>
<protein>
    <submittedName>
        <fullName evidence="9">Major facilitator family transporter HsrA</fullName>
    </submittedName>
</protein>
<dbReference type="EMBL" id="AUZY01003926">
    <property type="protein sequence ID" value="EQD66352.1"/>
    <property type="molecule type" value="Genomic_DNA"/>
</dbReference>
<comment type="caution">
    <text evidence="9">The sequence shown here is derived from an EMBL/GenBank/DDBJ whole genome shotgun (WGS) entry which is preliminary data.</text>
</comment>
<organism evidence="9">
    <name type="scientific">mine drainage metagenome</name>
    <dbReference type="NCBI Taxonomy" id="410659"/>
    <lineage>
        <taxon>unclassified sequences</taxon>
        <taxon>metagenomes</taxon>
        <taxon>ecological metagenomes</taxon>
    </lineage>
</organism>
<dbReference type="PANTHER" id="PTHR42718:SF46">
    <property type="entry name" value="BLR6921 PROTEIN"/>
    <property type="match status" value="1"/>
</dbReference>
<keyword evidence="5 7" id="KW-1133">Transmembrane helix</keyword>
<evidence type="ECO:0000256" key="1">
    <source>
        <dbReference type="ARBA" id="ARBA00004651"/>
    </source>
</evidence>
<evidence type="ECO:0000313" key="9">
    <source>
        <dbReference type="EMBL" id="EQD41676.1"/>
    </source>
</evidence>
<dbReference type="Pfam" id="PF07690">
    <property type="entry name" value="MFS_1"/>
    <property type="match status" value="1"/>
</dbReference>
<accession>T0Z157</accession>
<evidence type="ECO:0000256" key="5">
    <source>
        <dbReference type="ARBA" id="ARBA00022989"/>
    </source>
</evidence>
<keyword evidence="6 7" id="KW-0472">Membrane</keyword>
<evidence type="ECO:0000256" key="2">
    <source>
        <dbReference type="ARBA" id="ARBA00022448"/>
    </source>
</evidence>
<feature type="domain" description="Major facilitator superfamily (MFS) profile" evidence="8">
    <location>
        <begin position="54"/>
        <end position="497"/>
    </location>
</feature>
<dbReference type="InterPro" id="IPR020846">
    <property type="entry name" value="MFS_dom"/>
</dbReference>
<feature type="transmembrane region" description="Helical" evidence="7">
    <location>
        <begin position="440"/>
        <end position="458"/>
    </location>
</feature>
<dbReference type="PRINTS" id="PR01036">
    <property type="entry name" value="TCRTETB"/>
</dbReference>
<feature type="transmembrane region" description="Helical" evidence="7">
    <location>
        <begin position="145"/>
        <end position="166"/>
    </location>
</feature>
<dbReference type="InterPro" id="IPR004638">
    <property type="entry name" value="EmrB-like"/>
</dbReference>
<reference evidence="9" key="1">
    <citation type="submission" date="2013-08" db="EMBL/GenBank/DDBJ databases">
        <authorList>
            <person name="Mendez C."/>
            <person name="Richter M."/>
            <person name="Ferrer M."/>
            <person name="Sanchez J."/>
        </authorList>
    </citation>
    <scope>NUCLEOTIDE SEQUENCE</scope>
</reference>
<dbReference type="EMBL" id="AUZX01000145">
    <property type="protein sequence ID" value="EQD81099.1"/>
    <property type="molecule type" value="Genomic_DNA"/>
</dbReference>
<dbReference type="Gene3D" id="1.20.1720.10">
    <property type="entry name" value="Multidrug resistance protein D"/>
    <property type="match status" value="1"/>
</dbReference>
<dbReference type="PANTHER" id="PTHR42718">
    <property type="entry name" value="MAJOR FACILITATOR SUPERFAMILY MULTIDRUG TRANSPORTER MFSC"/>
    <property type="match status" value="1"/>
</dbReference>
<feature type="transmembrane region" description="Helical" evidence="7">
    <location>
        <begin position="120"/>
        <end position="139"/>
    </location>
</feature>
<keyword evidence="4 7" id="KW-0812">Transmembrane</keyword>
<feature type="transmembrane region" description="Helical" evidence="7">
    <location>
        <begin position="470"/>
        <end position="492"/>
    </location>
</feature>
<dbReference type="GO" id="GO:0005886">
    <property type="term" value="C:plasma membrane"/>
    <property type="evidence" value="ECO:0007669"/>
    <property type="project" value="UniProtKB-SubCell"/>
</dbReference>
<keyword evidence="2" id="KW-0813">Transport</keyword>
<dbReference type="CDD" id="cd17503">
    <property type="entry name" value="MFS_LmrB_MDR_like"/>
    <property type="match status" value="1"/>
</dbReference>
<evidence type="ECO:0000313" key="11">
    <source>
        <dbReference type="EMBL" id="EQD81099.1"/>
    </source>
</evidence>
<feature type="transmembrane region" description="Helical" evidence="7">
    <location>
        <begin position="206"/>
        <end position="225"/>
    </location>
</feature>
<feature type="transmembrane region" description="Helical" evidence="7">
    <location>
        <begin position="92"/>
        <end position="111"/>
    </location>
</feature>
<comment type="subcellular location">
    <subcellularLocation>
        <location evidence="1">Cell membrane</location>
        <topology evidence="1">Multi-pass membrane protein</topology>
    </subcellularLocation>
</comment>
<feature type="transmembrane region" description="Helical" evidence="7">
    <location>
        <begin position="178"/>
        <end position="200"/>
    </location>
</feature>
<dbReference type="GO" id="GO:0022857">
    <property type="term" value="F:transmembrane transporter activity"/>
    <property type="evidence" value="ECO:0007669"/>
    <property type="project" value="InterPro"/>
</dbReference>
<evidence type="ECO:0000256" key="4">
    <source>
        <dbReference type="ARBA" id="ARBA00022692"/>
    </source>
</evidence>
<evidence type="ECO:0000256" key="6">
    <source>
        <dbReference type="ARBA" id="ARBA00023136"/>
    </source>
</evidence>
<evidence type="ECO:0000256" key="3">
    <source>
        <dbReference type="ARBA" id="ARBA00022475"/>
    </source>
</evidence>
<feature type="transmembrane region" description="Helical" evidence="7">
    <location>
        <begin position="306"/>
        <end position="331"/>
    </location>
</feature>
<dbReference type="InterPro" id="IPR011701">
    <property type="entry name" value="MFS"/>
</dbReference>
<dbReference type="Gene3D" id="1.20.1250.20">
    <property type="entry name" value="MFS general substrate transporter like domains"/>
    <property type="match status" value="1"/>
</dbReference>
<keyword evidence="3" id="KW-1003">Cell membrane</keyword>
<sequence>MRAIHASTLHETLMLATFARRALAYAATRMAPMNASDPLHDMLEHASLDSQRPLLWLIAAGFFMQTLDSTIVNTAAPSIADALRATPLGMKAALTSYVLTLAVCIPASAWLTDRFGTRRIYAASVLLFTLGSVACGAAQTLPQMIAARVLQGIGGALLMPIGRYVLIRLFGKHDFVAAMSLVSIPGLLGPMLGPVLGGWLSEYASWRLIFLINVPVGVVGLWLNARTMPDLRGVLRPFDGFGFALFAMGSGLLLAASEFASDDMPAPALLSAGLGLLLCIGFVLHARRSAHPINDLGLFRVRSFSIALLGSLFTRLGASGLPFLLALYLQIGCGYSPLQAGLMMAPQALAMMAMKPLIDPLLRRYGYRRTLYVNTVLVGAVLAAFALPVARGDWLAITLLMFALGLVMSLQYTAMNTLAFVDLAPAQAGHAASMTSTAQYLSMSFGIALATLLMGAFMPAHAPAAEYLHAFHATVLALAGSCFVSALVFMRLRRDRPLRARVDDPDTAT</sequence>
<dbReference type="InterPro" id="IPR036259">
    <property type="entry name" value="MFS_trans_sf"/>
</dbReference>
<gene>
    <name evidence="11" type="ORF">B1A_00185</name>
    <name evidence="10" type="ORF">B1B_06166</name>
    <name evidence="9" type="ORF">B2A_10542</name>
</gene>
<dbReference type="NCBIfam" id="TIGR00711">
    <property type="entry name" value="efflux_EmrB"/>
    <property type="match status" value="1"/>
</dbReference>
<evidence type="ECO:0000259" key="8">
    <source>
        <dbReference type="PROSITE" id="PS50850"/>
    </source>
</evidence>
<feature type="transmembrane region" description="Helical" evidence="7">
    <location>
        <begin position="237"/>
        <end position="256"/>
    </location>
</feature>